<dbReference type="Proteomes" id="UP000230084">
    <property type="component" value="Unassembled WGS sequence"/>
</dbReference>
<reference evidence="6 7" key="1">
    <citation type="submission" date="2017-09" db="EMBL/GenBank/DDBJ databases">
        <title>Depth-based differentiation of microbial function through sediment-hosted aquifers and enrichment of novel symbionts in the deep terrestrial subsurface.</title>
        <authorList>
            <person name="Probst A.J."/>
            <person name="Ladd B."/>
            <person name="Jarett J.K."/>
            <person name="Geller-Mcgrath D.E."/>
            <person name="Sieber C.M."/>
            <person name="Emerson J.B."/>
            <person name="Anantharaman K."/>
            <person name="Thomas B.C."/>
            <person name="Malmstrom R."/>
            <person name="Stieglmeier M."/>
            <person name="Klingl A."/>
            <person name="Woyke T."/>
            <person name="Ryan C.M."/>
            <person name="Banfield J.F."/>
        </authorList>
    </citation>
    <scope>NUCLEOTIDE SEQUENCE [LARGE SCALE GENOMIC DNA]</scope>
    <source>
        <strain evidence="6">CG10_big_fil_rev_8_21_14_0_10_50_16</strain>
    </source>
</reference>
<keyword evidence="3" id="KW-0694">RNA-binding</keyword>
<dbReference type="EMBL" id="PCYM01000001">
    <property type="protein sequence ID" value="PIR47900.1"/>
    <property type="molecule type" value="Genomic_DNA"/>
</dbReference>
<sequence length="236" mass="26409">MRINKYLANHGVCSRREADRLIEAGSIRINDRIAVLGDDVGEDDIVFANNAPVNPETDEIYLAYHKPRGVEVTHSDDVAQNLPRALGLHEHVFAVGRLDKDSSGLLLVTNDGDIVNKILKPIGGHEKEYLVHVRRPLTKDFLEKIAAGVPIDGRPTRAATVERQNKNAFKIVITEGRNRQIRKMVETLGNEVTSLKRTRVMNIKLGHLKQGQARPLSNKEKSTLFKLLGDDTQLFK</sequence>
<dbReference type="Pfam" id="PF00849">
    <property type="entry name" value="PseudoU_synth_2"/>
    <property type="match status" value="1"/>
</dbReference>
<dbReference type="Gene3D" id="3.30.70.1560">
    <property type="entry name" value="Alpha-L RNA-binding motif"/>
    <property type="match status" value="1"/>
</dbReference>
<evidence type="ECO:0000313" key="7">
    <source>
        <dbReference type="Proteomes" id="UP000230084"/>
    </source>
</evidence>
<dbReference type="GO" id="GO:0120159">
    <property type="term" value="F:rRNA pseudouridine synthase activity"/>
    <property type="evidence" value="ECO:0007669"/>
    <property type="project" value="UniProtKB-ARBA"/>
</dbReference>
<dbReference type="CDD" id="cd00165">
    <property type="entry name" value="S4"/>
    <property type="match status" value="1"/>
</dbReference>
<dbReference type="PROSITE" id="PS50889">
    <property type="entry name" value="S4"/>
    <property type="match status" value="1"/>
</dbReference>
<dbReference type="InterPro" id="IPR018496">
    <property type="entry name" value="PsdUridine_synth_RsuA/RluB_CS"/>
</dbReference>
<protein>
    <recommendedName>
        <fullName evidence="4">Pseudouridine synthase</fullName>
        <ecNumber evidence="4">5.4.99.-</ecNumber>
    </recommendedName>
</protein>
<dbReference type="InterPro" id="IPR020094">
    <property type="entry name" value="TruA/RsuA/RluB/E/F_N"/>
</dbReference>
<accession>A0A2H0RN47</accession>
<comment type="caution">
    <text evidence="6">The sequence shown here is derived from an EMBL/GenBank/DDBJ whole genome shotgun (WGS) entry which is preliminary data.</text>
</comment>
<comment type="similarity">
    <text evidence="1 4">Belongs to the pseudouridine synthase RsuA family.</text>
</comment>
<dbReference type="SUPFAM" id="SSF55174">
    <property type="entry name" value="Alpha-L RNA-binding motif"/>
    <property type="match status" value="1"/>
</dbReference>
<dbReference type="InterPro" id="IPR006145">
    <property type="entry name" value="PsdUridine_synth_RsuA/RluA"/>
</dbReference>
<dbReference type="InterPro" id="IPR000748">
    <property type="entry name" value="PsdUridine_synth_RsuA/RluB/E/F"/>
</dbReference>
<evidence type="ECO:0000256" key="3">
    <source>
        <dbReference type="PROSITE-ProRule" id="PRU00182"/>
    </source>
</evidence>
<evidence type="ECO:0000256" key="4">
    <source>
        <dbReference type="RuleBase" id="RU003887"/>
    </source>
</evidence>
<proteinExistence type="inferred from homology"/>
<dbReference type="GO" id="GO:0003723">
    <property type="term" value="F:RNA binding"/>
    <property type="evidence" value="ECO:0007669"/>
    <property type="project" value="UniProtKB-KW"/>
</dbReference>
<dbReference type="InterPro" id="IPR020103">
    <property type="entry name" value="PsdUridine_synth_cat_dom_sf"/>
</dbReference>
<dbReference type="InterPro" id="IPR050343">
    <property type="entry name" value="RsuA_PseudoU_synthase"/>
</dbReference>
<dbReference type="InterPro" id="IPR002942">
    <property type="entry name" value="S4_RNA-bd"/>
</dbReference>
<dbReference type="AlphaFoldDB" id="A0A2H0RN47"/>
<dbReference type="Gene3D" id="3.10.290.10">
    <property type="entry name" value="RNA-binding S4 domain"/>
    <property type="match status" value="1"/>
</dbReference>
<dbReference type="EC" id="5.4.99.-" evidence="4"/>
<dbReference type="PANTHER" id="PTHR47683">
    <property type="entry name" value="PSEUDOURIDINE SYNTHASE FAMILY PROTEIN-RELATED"/>
    <property type="match status" value="1"/>
</dbReference>
<dbReference type="PANTHER" id="PTHR47683:SF2">
    <property type="entry name" value="RNA-BINDING S4 DOMAIN-CONTAINING PROTEIN"/>
    <property type="match status" value="1"/>
</dbReference>
<organism evidence="6 7">
    <name type="scientific">Candidatus Uhrbacteria bacterium CG10_big_fil_rev_8_21_14_0_10_50_16</name>
    <dbReference type="NCBI Taxonomy" id="1975039"/>
    <lineage>
        <taxon>Bacteria</taxon>
        <taxon>Candidatus Uhriibacteriota</taxon>
    </lineage>
</organism>
<feature type="domain" description="RNA-binding S4" evidence="5">
    <location>
        <begin position="1"/>
        <end position="74"/>
    </location>
</feature>
<evidence type="ECO:0000313" key="6">
    <source>
        <dbReference type="EMBL" id="PIR47900.1"/>
    </source>
</evidence>
<dbReference type="InterPro" id="IPR042092">
    <property type="entry name" value="PsdUridine_s_RsuA/RluB/E/F_cat"/>
</dbReference>
<dbReference type="PROSITE" id="PS01149">
    <property type="entry name" value="PSI_RSU"/>
    <property type="match status" value="1"/>
</dbReference>
<dbReference type="GO" id="GO:0000455">
    <property type="term" value="P:enzyme-directed rRNA pseudouridine synthesis"/>
    <property type="evidence" value="ECO:0007669"/>
    <property type="project" value="UniProtKB-ARBA"/>
</dbReference>
<dbReference type="InterPro" id="IPR036986">
    <property type="entry name" value="S4_RNA-bd_sf"/>
</dbReference>
<gene>
    <name evidence="6" type="ORF">COV06_00670</name>
</gene>
<name>A0A2H0RN47_9BACT</name>
<dbReference type="Pfam" id="PF01479">
    <property type="entry name" value="S4"/>
    <property type="match status" value="1"/>
</dbReference>
<evidence type="ECO:0000256" key="1">
    <source>
        <dbReference type="ARBA" id="ARBA00008348"/>
    </source>
</evidence>
<dbReference type="Gene3D" id="3.30.70.580">
    <property type="entry name" value="Pseudouridine synthase I, catalytic domain, N-terminal subdomain"/>
    <property type="match status" value="1"/>
</dbReference>
<dbReference type="SMART" id="SM00363">
    <property type="entry name" value="S4"/>
    <property type="match status" value="1"/>
</dbReference>
<keyword evidence="2 4" id="KW-0413">Isomerase</keyword>
<dbReference type="NCBIfam" id="TIGR00093">
    <property type="entry name" value="pseudouridine synthase"/>
    <property type="match status" value="1"/>
</dbReference>
<dbReference type="SUPFAM" id="SSF55120">
    <property type="entry name" value="Pseudouridine synthase"/>
    <property type="match status" value="1"/>
</dbReference>
<evidence type="ECO:0000256" key="2">
    <source>
        <dbReference type="ARBA" id="ARBA00023235"/>
    </source>
</evidence>
<evidence type="ECO:0000259" key="5">
    <source>
        <dbReference type="SMART" id="SM00363"/>
    </source>
</evidence>